<keyword evidence="1" id="KW-0238">DNA-binding</keyword>
<dbReference type="AlphaFoldDB" id="A0AAU9ERM8"/>
<dbReference type="InterPro" id="IPR013430">
    <property type="entry name" value="Toxin_antidote_HigA"/>
</dbReference>
<evidence type="ECO:0000313" key="3">
    <source>
        <dbReference type="Proteomes" id="UP001366166"/>
    </source>
</evidence>
<accession>A0AAU9ERM8</accession>
<evidence type="ECO:0000256" key="1">
    <source>
        <dbReference type="ARBA" id="ARBA00023125"/>
    </source>
</evidence>
<dbReference type="InterPro" id="IPR001387">
    <property type="entry name" value="Cro/C1-type_HTH"/>
</dbReference>
<protein>
    <recommendedName>
        <fullName evidence="4">Addiction module antidote protein, HigA family</fullName>
    </recommendedName>
</protein>
<proteinExistence type="predicted"/>
<sequence length="80" mass="9519">MYQKETPHPMHPGHVLLDQYLLPQQETISRLARRMKVPQGMLQRVVNGESPLCRALAHKLAQHYDQPVDYWLRLQVRYDQ</sequence>
<dbReference type="GO" id="GO:0003677">
    <property type="term" value="F:DNA binding"/>
    <property type="evidence" value="ECO:0007669"/>
    <property type="project" value="UniProtKB-KW"/>
</dbReference>
<dbReference type="KEGG" id="dmp:FAK_28700"/>
<dbReference type="Gene3D" id="1.10.260.40">
    <property type="entry name" value="lambda repressor-like DNA-binding domains"/>
    <property type="match status" value="1"/>
</dbReference>
<dbReference type="InterPro" id="IPR010982">
    <property type="entry name" value="Lambda_DNA-bd_dom_sf"/>
</dbReference>
<dbReference type="PANTHER" id="PTHR36924:SF1">
    <property type="entry name" value="ANTITOXIN HIGA-1"/>
    <property type="match status" value="1"/>
</dbReference>
<dbReference type="PANTHER" id="PTHR36924">
    <property type="entry name" value="ANTITOXIN HIGA-1"/>
    <property type="match status" value="1"/>
</dbReference>
<organism evidence="2 3">
    <name type="scientific">Desulfoferula mesophila</name>
    <dbReference type="NCBI Taxonomy" id="3058419"/>
    <lineage>
        <taxon>Bacteria</taxon>
        <taxon>Pseudomonadati</taxon>
        <taxon>Thermodesulfobacteriota</taxon>
        <taxon>Desulfarculia</taxon>
        <taxon>Desulfarculales</taxon>
        <taxon>Desulfarculaceae</taxon>
        <taxon>Desulfoferula</taxon>
    </lineage>
</organism>
<evidence type="ECO:0008006" key="4">
    <source>
        <dbReference type="Google" id="ProtNLM"/>
    </source>
</evidence>
<name>A0AAU9ERM8_9BACT</name>
<gene>
    <name evidence="2" type="ORF">FAK_28700</name>
</gene>
<dbReference type="Proteomes" id="UP001366166">
    <property type="component" value="Chromosome"/>
</dbReference>
<evidence type="ECO:0000313" key="2">
    <source>
        <dbReference type="EMBL" id="BEQ15804.1"/>
    </source>
</evidence>
<dbReference type="NCBIfam" id="TIGR02607">
    <property type="entry name" value="antidote_HigA"/>
    <property type="match status" value="1"/>
</dbReference>
<dbReference type="SUPFAM" id="SSF47413">
    <property type="entry name" value="lambda repressor-like DNA-binding domains"/>
    <property type="match status" value="1"/>
</dbReference>
<dbReference type="RefSeq" id="WP_338600762.1">
    <property type="nucleotide sequence ID" value="NZ_AP028679.1"/>
</dbReference>
<keyword evidence="3" id="KW-1185">Reference proteome</keyword>
<dbReference type="CDD" id="cd00093">
    <property type="entry name" value="HTH_XRE"/>
    <property type="match status" value="1"/>
</dbReference>
<reference evidence="3" key="1">
    <citation type="journal article" date="2023" name="Arch. Microbiol.">
        <title>Desulfoferula mesophilus gen. nov. sp. nov., a mesophilic sulfate-reducing bacterium isolated from a brackish lake sediment.</title>
        <authorList>
            <person name="Watanabe T."/>
            <person name="Yabe T."/>
            <person name="Tsuji J.M."/>
            <person name="Fukui M."/>
        </authorList>
    </citation>
    <scope>NUCLEOTIDE SEQUENCE [LARGE SCALE GENOMIC DNA]</scope>
    <source>
        <strain evidence="3">12FAK</strain>
    </source>
</reference>
<dbReference type="EMBL" id="AP028679">
    <property type="protein sequence ID" value="BEQ15804.1"/>
    <property type="molecule type" value="Genomic_DNA"/>
</dbReference>